<comment type="similarity">
    <text evidence="3">In the C-terminal section; belongs to the protein kinase superfamily. Ser/Thr protein kinase family.</text>
</comment>
<evidence type="ECO:0000256" key="12">
    <source>
        <dbReference type="ARBA" id="ARBA00022840"/>
    </source>
</evidence>
<evidence type="ECO:0000256" key="10">
    <source>
        <dbReference type="ARBA" id="ARBA00022741"/>
    </source>
</evidence>
<comment type="similarity">
    <text evidence="2">In the N-terminal section; belongs to the leguminous lectin family.</text>
</comment>
<gene>
    <name evidence="21" type="primary">P0696F12.43</name>
</gene>
<evidence type="ECO:0000256" key="6">
    <source>
        <dbReference type="ARBA" id="ARBA00022679"/>
    </source>
</evidence>
<dbReference type="SUPFAM" id="SSF56112">
    <property type="entry name" value="Protein kinase-like (PK-like)"/>
    <property type="match status" value="1"/>
</dbReference>
<dbReference type="Gene3D" id="3.30.430.20">
    <property type="entry name" value="Gnk2 domain, C-X8-C-X2-C motif"/>
    <property type="match status" value="2"/>
</dbReference>
<feature type="domain" description="Gnk2-homologous" evidence="20">
    <location>
        <begin position="148"/>
        <end position="268"/>
    </location>
</feature>
<protein>
    <submittedName>
        <fullName evidence="21">Serine/threonine kinase receptor-like protein</fullName>
    </submittedName>
</protein>
<evidence type="ECO:0000256" key="4">
    <source>
        <dbReference type="ARBA" id="ARBA00022475"/>
    </source>
</evidence>
<sequence length="567" mass="60761">MLAGYVYGGGILAVVLAVVVVTLPLPATAAPVAECDPGVANTNVTGNSAFDRNLGLLAAALAANASAAGAPGFAVRTAGAAPDQVYALALCRGDVNASACRACVAAAFVDAKGVCPGGISLYEDACLIRFTGQSFMDFLRPDKWQVSQMTWIPGQASGNVKVPEVGWFNAAVAKILAALVEHAWATTTTTTTGNNSTTTIKYFATGEESFNPKIYGFAQCVPVLTPEQCKECLRSLHDNAKTVYMGNSLRWVGIYSVWCRLMYSVRPFYGGRATLQLSPPPPPVVETPVEAGAGKKKSAAGVAAGLACSVLVLLILAVFAFVRFKRRTKAVEADHPLKKITRAQCMIFDLPTLQEATENFSENNKLGEGGFGSVYKGETLLVYEYIKNGSLDNFLFDINRGNALNWEQQYNIILGIAKGILYLHEDSSLRIIHRDLKSNNILLGEDMEPKIADFGLARLLGEGHTHTRTTRVVGTFGYMAPEYAIDGNVSTKIDIFSFGVLVLEIVTRRRNCNSDDHDLVNLLSDAVVYVVVGYQVVVETTARAVDCGGGRNRFAGTESIVAEPDSI</sequence>
<dbReference type="AlphaFoldDB" id="Q69LR5"/>
<comment type="subcellular location">
    <subcellularLocation>
        <location evidence="1">Cell membrane</location>
        <topology evidence="1">Single-pass type I membrane protein</topology>
    </subcellularLocation>
</comment>
<reference evidence="22" key="2">
    <citation type="journal article" date="2008" name="Nucleic Acids Res.">
        <title>The rice annotation project database (RAP-DB): 2008 update.</title>
        <authorList>
            <consortium name="The rice annotation project (RAP)"/>
        </authorList>
    </citation>
    <scope>GENOME REANNOTATION</scope>
    <source>
        <strain evidence="22">cv. Nipponbare</strain>
    </source>
</reference>
<dbReference type="CDD" id="cd23509">
    <property type="entry name" value="Gnk2-like"/>
    <property type="match status" value="2"/>
</dbReference>
<dbReference type="Gene3D" id="1.10.510.10">
    <property type="entry name" value="Transferase(Phosphotransferase) domain 1"/>
    <property type="match status" value="1"/>
</dbReference>
<dbReference type="GO" id="GO:0004674">
    <property type="term" value="F:protein serine/threonine kinase activity"/>
    <property type="evidence" value="ECO:0007669"/>
    <property type="project" value="UniProtKB-KW"/>
</dbReference>
<feature type="domain" description="Protein kinase" evidence="19">
    <location>
        <begin position="296"/>
        <end position="567"/>
    </location>
</feature>
<dbReference type="Pfam" id="PF00069">
    <property type="entry name" value="Pkinase"/>
    <property type="match status" value="1"/>
</dbReference>
<keyword evidence="14 17" id="KW-0472">Membrane</keyword>
<keyword evidence="13 17" id="KW-1133">Transmembrane helix</keyword>
<proteinExistence type="inferred from homology"/>
<feature type="transmembrane region" description="Helical" evidence="17">
    <location>
        <begin position="299"/>
        <end position="322"/>
    </location>
</feature>
<dbReference type="FunFam" id="1.10.510.10:FF:000240">
    <property type="entry name" value="Lectin-domain containing receptor kinase A4.3"/>
    <property type="match status" value="1"/>
</dbReference>
<feature type="chain" id="PRO_5004270129" evidence="18">
    <location>
        <begin position="30"/>
        <end position="567"/>
    </location>
</feature>
<dbReference type="PROSITE" id="PS51473">
    <property type="entry name" value="GNK2"/>
    <property type="match status" value="2"/>
</dbReference>
<dbReference type="InterPro" id="IPR008271">
    <property type="entry name" value="Ser/Thr_kinase_AS"/>
</dbReference>
<keyword evidence="7 17" id="KW-0812">Transmembrane</keyword>
<feature type="signal peptide" evidence="18">
    <location>
        <begin position="1"/>
        <end position="29"/>
    </location>
</feature>
<keyword evidence="11 21" id="KW-0418">Kinase</keyword>
<name>Q69LR5_ORYSJ</name>
<evidence type="ECO:0000256" key="5">
    <source>
        <dbReference type="ARBA" id="ARBA00022527"/>
    </source>
</evidence>
<evidence type="ECO:0000259" key="20">
    <source>
        <dbReference type="PROSITE" id="PS51473"/>
    </source>
</evidence>
<evidence type="ECO:0000256" key="18">
    <source>
        <dbReference type="SAM" id="SignalP"/>
    </source>
</evidence>
<dbReference type="PROSITE" id="PS00108">
    <property type="entry name" value="PROTEIN_KINASE_ST"/>
    <property type="match status" value="1"/>
</dbReference>
<evidence type="ECO:0000313" key="21">
    <source>
        <dbReference type="EMBL" id="BAD31724.1"/>
    </source>
</evidence>
<keyword evidence="12" id="KW-0067">ATP-binding</keyword>
<dbReference type="GO" id="GO:0005524">
    <property type="term" value="F:ATP binding"/>
    <property type="evidence" value="ECO:0007669"/>
    <property type="project" value="UniProtKB-KW"/>
</dbReference>
<dbReference type="InterPro" id="IPR000719">
    <property type="entry name" value="Prot_kinase_dom"/>
</dbReference>
<dbReference type="PANTHER" id="PTHR47973">
    <property type="entry name" value="CYSTEINE-RICH RECEPTOR-LIKE PROTEIN KINASE 3"/>
    <property type="match status" value="1"/>
</dbReference>
<dbReference type="Pfam" id="PF01657">
    <property type="entry name" value="Stress-antifung"/>
    <property type="match status" value="2"/>
</dbReference>
<keyword evidence="10" id="KW-0547">Nucleotide-binding</keyword>
<keyword evidence="6" id="KW-0808">Transferase</keyword>
<feature type="domain" description="Gnk2-homologous" evidence="20">
    <location>
        <begin position="32"/>
        <end position="135"/>
    </location>
</feature>
<evidence type="ECO:0000256" key="11">
    <source>
        <dbReference type="ARBA" id="ARBA00022777"/>
    </source>
</evidence>
<evidence type="ECO:0000256" key="7">
    <source>
        <dbReference type="ARBA" id="ARBA00022692"/>
    </source>
</evidence>
<dbReference type="InterPro" id="IPR002902">
    <property type="entry name" value="GNK2"/>
</dbReference>
<evidence type="ECO:0000256" key="9">
    <source>
        <dbReference type="ARBA" id="ARBA00022737"/>
    </source>
</evidence>
<keyword evidence="5" id="KW-0723">Serine/threonine-protein kinase</keyword>
<dbReference type="FunFam" id="3.30.430.20:FF:000018">
    <property type="entry name" value="Cysteine-rich receptor-like protein kinase 10"/>
    <property type="match status" value="1"/>
</dbReference>
<dbReference type="GO" id="GO:0002229">
    <property type="term" value="P:defense response to oomycetes"/>
    <property type="evidence" value="ECO:0007669"/>
    <property type="project" value="UniProtKB-ARBA"/>
</dbReference>
<dbReference type="EMBL" id="AP005810">
    <property type="protein sequence ID" value="BAD31724.1"/>
    <property type="molecule type" value="Genomic_DNA"/>
</dbReference>
<dbReference type="InterPro" id="IPR052059">
    <property type="entry name" value="CR_Ser/Thr_kinase"/>
</dbReference>
<keyword evidence="9" id="KW-0677">Repeat</keyword>
<evidence type="ECO:0000256" key="3">
    <source>
        <dbReference type="ARBA" id="ARBA00010217"/>
    </source>
</evidence>
<reference evidence="22" key="1">
    <citation type="journal article" date="2005" name="Nature">
        <title>The map-based sequence of the rice genome.</title>
        <authorList>
            <consortium name="International rice genome sequencing project (IRGSP)"/>
            <person name="Matsumoto T."/>
            <person name="Wu J."/>
            <person name="Kanamori H."/>
            <person name="Katayose Y."/>
            <person name="Fujisawa M."/>
            <person name="Namiki N."/>
            <person name="Mizuno H."/>
            <person name="Yamamoto K."/>
            <person name="Antonio B.A."/>
            <person name="Baba T."/>
            <person name="Sakata K."/>
            <person name="Nagamura Y."/>
            <person name="Aoki H."/>
            <person name="Arikawa K."/>
            <person name="Arita K."/>
            <person name="Bito T."/>
            <person name="Chiden Y."/>
            <person name="Fujitsuka N."/>
            <person name="Fukunaka R."/>
            <person name="Hamada M."/>
            <person name="Harada C."/>
            <person name="Hayashi A."/>
            <person name="Hijishita S."/>
            <person name="Honda M."/>
            <person name="Hosokawa S."/>
            <person name="Ichikawa Y."/>
            <person name="Idonuma A."/>
            <person name="Iijima M."/>
            <person name="Ikeda M."/>
            <person name="Ikeno M."/>
            <person name="Ito K."/>
            <person name="Ito S."/>
            <person name="Ito T."/>
            <person name="Ito Y."/>
            <person name="Ito Y."/>
            <person name="Iwabuchi A."/>
            <person name="Kamiya K."/>
            <person name="Karasawa W."/>
            <person name="Kurita K."/>
            <person name="Katagiri S."/>
            <person name="Kikuta A."/>
            <person name="Kobayashi H."/>
            <person name="Kobayashi N."/>
            <person name="Machita K."/>
            <person name="Maehara T."/>
            <person name="Masukawa M."/>
            <person name="Mizubayashi T."/>
            <person name="Mukai Y."/>
            <person name="Nagasaki H."/>
            <person name="Nagata Y."/>
            <person name="Naito S."/>
            <person name="Nakashima M."/>
            <person name="Nakama Y."/>
            <person name="Nakamichi Y."/>
            <person name="Nakamura M."/>
            <person name="Meguro A."/>
            <person name="Negishi M."/>
            <person name="Ohta I."/>
            <person name="Ohta T."/>
            <person name="Okamoto M."/>
            <person name="Ono N."/>
            <person name="Saji S."/>
            <person name="Sakaguchi M."/>
            <person name="Sakai K."/>
            <person name="Shibata M."/>
            <person name="Shimokawa T."/>
            <person name="Song J."/>
            <person name="Takazaki Y."/>
            <person name="Terasawa K."/>
            <person name="Tsugane M."/>
            <person name="Tsuji K."/>
            <person name="Ueda S."/>
            <person name="Waki K."/>
            <person name="Yamagata H."/>
            <person name="Yamamoto M."/>
            <person name="Yamamoto S."/>
            <person name="Yamane H."/>
            <person name="Yoshiki S."/>
            <person name="Yoshihara R."/>
            <person name="Yukawa K."/>
            <person name="Zhong H."/>
            <person name="Yano M."/>
            <person name="Yuan Q."/>
            <person name="Ouyang S."/>
            <person name="Liu J."/>
            <person name="Jones K.M."/>
            <person name="Gansberger K."/>
            <person name="Moffat K."/>
            <person name="Hill J."/>
            <person name="Bera J."/>
            <person name="Fadrosh D."/>
            <person name="Jin S."/>
            <person name="Johri S."/>
            <person name="Kim M."/>
            <person name="Overton L."/>
            <person name="Reardon M."/>
            <person name="Tsitrin T."/>
            <person name="Vuong H."/>
            <person name="Weaver B."/>
            <person name="Ciecko A."/>
            <person name="Tallon L."/>
            <person name="Jackson J."/>
            <person name="Pai G."/>
            <person name="Aken S.V."/>
            <person name="Utterback T."/>
            <person name="Reidmuller S."/>
            <person name="Feldblyum T."/>
            <person name="Hsiao J."/>
            <person name="Zismann V."/>
            <person name="Iobst S."/>
            <person name="de Vazeille A.R."/>
            <person name="Buell C.R."/>
            <person name="Ying K."/>
            <person name="Li Y."/>
            <person name="Lu T."/>
            <person name="Huang Y."/>
            <person name="Zhao Q."/>
            <person name="Feng Q."/>
            <person name="Zhang L."/>
            <person name="Zhu J."/>
            <person name="Weng Q."/>
            <person name="Mu J."/>
            <person name="Lu Y."/>
            <person name="Fan D."/>
            <person name="Liu Y."/>
            <person name="Guan J."/>
            <person name="Zhang Y."/>
            <person name="Yu S."/>
            <person name="Liu X."/>
            <person name="Zhang Y."/>
            <person name="Hong G."/>
            <person name="Han B."/>
            <person name="Choisne N."/>
            <person name="Demange N."/>
            <person name="Orjeda G."/>
            <person name="Samain S."/>
            <person name="Cattolico L."/>
            <person name="Pelletier E."/>
            <person name="Couloux A."/>
            <person name="Segurens B."/>
            <person name="Wincker P."/>
            <person name="D'Hont A."/>
            <person name="Scarpelli C."/>
            <person name="Weissenbach J."/>
            <person name="Salanoubat M."/>
            <person name="Quetier F."/>
            <person name="Yu Y."/>
            <person name="Kim H.R."/>
            <person name="Rambo T."/>
            <person name="Currie J."/>
            <person name="Collura K."/>
            <person name="Luo M."/>
            <person name="Yang T."/>
            <person name="Ammiraju J.S.S."/>
            <person name="Engler F."/>
            <person name="Soderlund C."/>
            <person name="Wing R.A."/>
            <person name="Palmer L.E."/>
            <person name="de la Bastide M."/>
            <person name="Spiegel L."/>
            <person name="Nascimento L."/>
            <person name="Zutavern T."/>
            <person name="O'Shaughnessy A."/>
            <person name="Dike S."/>
            <person name="Dedhia N."/>
            <person name="Preston R."/>
            <person name="Balija V."/>
            <person name="McCombie W.R."/>
            <person name="Chow T."/>
            <person name="Chen H."/>
            <person name="Chung M."/>
            <person name="Chen C."/>
            <person name="Shaw J."/>
            <person name="Wu H."/>
            <person name="Hsiao K."/>
            <person name="Chao Y."/>
            <person name="Chu M."/>
            <person name="Cheng C."/>
            <person name="Hour A."/>
            <person name="Lee P."/>
            <person name="Lin S."/>
            <person name="Lin Y."/>
            <person name="Liou J."/>
            <person name="Liu S."/>
            <person name="Hsing Y."/>
            <person name="Raghuvanshi S."/>
            <person name="Mohanty A."/>
            <person name="Bharti A.K."/>
            <person name="Gaur A."/>
            <person name="Gupta V."/>
            <person name="Kumar D."/>
            <person name="Ravi V."/>
            <person name="Vij S."/>
            <person name="Kapur A."/>
            <person name="Khurana P."/>
            <person name="Khurana P."/>
            <person name="Khurana J.P."/>
            <person name="Tyagi A.K."/>
            <person name="Gaikwad K."/>
            <person name="Singh A."/>
            <person name="Dalal V."/>
            <person name="Srivastava S."/>
            <person name="Dixit A."/>
            <person name="Pal A.K."/>
            <person name="Ghazi I.A."/>
            <person name="Yadav M."/>
            <person name="Pandit A."/>
            <person name="Bhargava A."/>
            <person name="Sureshbabu K."/>
            <person name="Batra K."/>
            <person name="Sharma T.R."/>
            <person name="Mohapatra T."/>
            <person name="Singh N.K."/>
            <person name="Messing J."/>
            <person name="Nelson A.B."/>
            <person name="Fuks G."/>
            <person name="Kavchok S."/>
            <person name="Keizer G."/>
            <person name="Linton E."/>
            <person name="Llaca V."/>
            <person name="Song R."/>
            <person name="Tanyolac B."/>
            <person name="Young S."/>
            <person name="Ho-Il K."/>
            <person name="Hahn J.H."/>
            <person name="Sangsakoo G."/>
            <person name="Vanavichit A."/>
            <person name="de Mattos Luiz.A.T."/>
            <person name="Zimmer P.D."/>
            <person name="Malone G."/>
            <person name="Dellagostin O."/>
            <person name="de Oliveira A.C."/>
            <person name="Bevan M."/>
            <person name="Bancroft I."/>
            <person name="Minx P."/>
            <person name="Cordum H."/>
            <person name="Wilson R."/>
            <person name="Cheng Z."/>
            <person name="Jin W."/>
            <person name="Jiang J."/>
            <person name="Leong S.A."/>
            <person name="Iwama H."/>
            <person name="Gojobori T."/>
            <person name="Itoh T."/>
            <person name="Niimura Y."/>
            <person name="Fujii Y."/>
            <person name="Habara T."/>
            <person name="Sakai H."/>
            <person name="Sato Y."/>
            <person name="Wilson G."/>
            <person name="Kumar K."/>
            <person name="McCouch S."/>
            <person name="Juretic N."/>
            <person name="Hoen D."/>
            <person name="Wright S."/>
            <person name="Bruskiewich R."/>
            <person name="Bureau T."/>
            <person name="Miyao A."/>
            <person name="Hirochika H."/>
            <person name="Nishikawa T."/>
            <person name="Kadowaki K."/>
            <person name="Sugiura M."/>
            <person name="Burr B."/>
            <person name="Sasaki T."/>
        </authorList>
    </citation>
    <scope>NUCLEOTIDE SEQUENCE [LARGE SCALE GENOMIC DNA]</scope>
    <source>
        <strain evidence="22">cv. Nipponbare</strain>
    </source>
</reference>
<evidence type="ECO:0000256" key="16">
    <source>
        <dbReference type="ARBA" id="ARBA00023180"/>
    </source>
</evidence>
<dbReference type="Gene3D" id="3.30.200.20">
    <property type="entry name" value="Phosphorylase Kinase, domain 1"/>
    <property type="match status" value="1"/>
</dbReference>
<organism evidence="21 22">
    <name type="scientific">Oryza sativa subsp. japonica</name>
    <name type="common">Rice</name>
    <dbReference type="NCBI Taxonomy" id="39947"/>
    <lineage>
        <taxon>Eukaryota</taxon>
        <taxon>Viridiplantae</taxon>
        <taxon>Streptophyta</taxon>
        <taxon>Embryophyta</taxon>
        <taxon>Tracheophyta</taxon>
        <taxon>Spermatophyta</taxon>
        <taxon>Magnoliopsida</taxon>
        <taxon>Liliopsida</taxon>
        <taxon>Poales</taxon>
        <taxon>Poaceae</taxon>
        <taxon>BOP clade</taxon>
        <taxon>Oryzoideae</taxon>
        <taxon>Oryzeae</taxon>
        <taxon>Oryzinae</taxon>
        <taxon>Oryza</taxon>
        <taxon>Oryza sativa</taxon>
    </lineage>
</organism>
<keyword evidence="4" id="KW-1003">Cell membrane</keyword>
<evidence type="ECO:0000256" key="17">
    <source>
        <dbReference type="SAM" id="Phobius"/>
    </source>
</evidence>
<dbReference type="PROSITE" id="PS50011">
    <property type="entry name" value="PROTEIN_KINASE_DOM"/>
    <property type="match status" value="1"/>
</dbReference>
<evidence type="ECO:0000256" key="15">
    <source>
        <dbReference type="ARBA" id="ARBA00023170"/>
    </source>
</evidence>
<dbReference type="SMART" id="SM00220">
    <property type="entry name" value="S_TKc"/>
    <property type="match status" value="1"/>
</dbReference>
<keyword evidence="15 21" id="KW-0675">Receptor</keyword>
<dbReference type="InterPro" id="IPR038408">
    <property type="entry name" value="GNK2_sf"/>
</dbReference>
<evidence type="ECO:0000256" key="8">
    <source>
        <dbReference type="ARBA" id="ARBA00022729"/>
    </source>
</evidence>
<keyword evidence="16" id="KW-0325">Glycoprotein</keyword>
<accession>Q69LR5</accession>
<dbReference type="InterPro" id="IPR011009">
    <property type="entry name" value="Kinase-like_dom_sf"/>
</dbReference>
<dbReference type="GO" id="GO:0005886">
    <property type="term" value="C:plasma membrane"/>
    <property type="evidence" value="ECO:0007669"/>
    <property type="project" value="UniProtKB-SubCell"/>
</dbReference>
<evidence type="ECO:0000313" key="22">
    <source>
        <dbReference type="Proteomes" id="UP000000763"/>
    </source>
</evidence>
<evidence type="ECO:0000256" key="13">
    <source>
        <dbReference type="ARBA" id="ARBA00022989"/>
    </source>
</evidence>
<evidence type="ECO:0000256" key="1">
    <source>
        <dbReference type="ARBA" id="ARBA00004251"/>
    </source>
</evidence>
<evidence type="ECO:0000256" key="14">
    <source>
        <dbReference type="ARBA" id="ARBA00023136"/>
    </source>
</evidence>
<evidence type="ECO:0000256" key="2">
    <source>
        <dbReference type="ARBA" id="ARBA00008536"/>
    </source>
</evidence>
<dbReference type="Proteomes" id="UP000000763">
    <property type="component" value="Chromosome 7"/>
</dbReference>
<evidence type="ECO:0000259" key="19">
    <source>
        <dbReference type="PROSITE" id="PS50011"/>
    </source>
</evidence>
<keyword evidence="8 18" id="KW-0732">Signal</keyword>